<proteinExistence type="predicted"/>
<dbReference type="AlphaFoldDB" id="A0AAD8XS01"/>
<feature type="chain" id="PRO_5042295645" evidence="4">
    <location>
        <begin position="38"/>
        <end position="524"/>
    </location>
</feature>
<accession>A0AAD8XS01</accession>
<dbReference type="EMBL" id="JATAAI010000058">
    <property type="protein sequence ID" value="KAK1732759.1"/>
    <property type="molecule type" value="Genomic_DNA"/>
</dbReference>
<dbReference type="InterPro" id="IPR013105">
    <property type="entry name" value="TPR_2"/>
</dbReference>
<reference evidence="6" key="1">
    <citation type="submission" date="2023-06" db="EMBL/GenBank/DDBJ databases">
        <title>Survivors Of The Sea: Transcriptome response of Skeletonema marinoi to long-term dormancy.</title>
        <authorList>
            <person name="Pinder M.I.M."/>
            <person name="Kourtchenko O."/>
            <person name="Robertson E.K."/>
            <person name="Larsson T."/>
            <person name="Maumus F."/>
            <person name="Osuna-Cruz C.M."/>
            <person name="Vancaester E."/>
            <person name="Stenow R."/>
            <person name="Vandepoele K."/>
            <person name="Ploug H."/>
            <person name="Bruchert V."/>
            <person name="Godhe A."/>
            <person name="Topel M."/>
        </authorList>
    </citation>
    <scope>NUCLEOTIDE SEQUENCE</scope>
    <source>
        <strain evidence="6">R05AC</strain>
    </source>
</reference>
<protein>
    <submittedName>
        <fullName evidence="6">DnaJ domain-containing protein</fullName>
    </submittedName>
</protein>
<evidence type="ECO:0000259" key="5">
    <source>
        <dbReference type="PROSITE" id="PS50076"/>
    </source>
</evidence>
<evidence type="ECO:0000313" key="6">
    <source>
        <dbReference type="EMBL" id="KAK1732759.1"/>
    </source>
</evidence>
<dbReference type="InterPro" id="IPR036869">
    <property type="entry name" value="J_dom_sf"/>
</dbReference>
<feature type="signal peptide" evidence="4">
    <location>
        <begin position="1"/>
        <end position="37"/>
    </location>
</feature>
<dbReference type="Proteomes" id="UP001224775">
    <property type="component" value="Unassembled WGS sequence"/>
</dbReference>
<feature type="repeat" description="TPR" evidence="3">
    <location>
        <begin position="244"/>
        <end position="277"/>
    </location>
</feature>
<organism evidence="6 7">
    <name type="scientific">Skeletonema marinoi</name>
    <dbReference type="NCBI Taxonomy" id="267567"/>
    <lineage>
        <taxon>Eukaryota</taxon>
        <taxon>Sar</taxon>
        <taxon>Stramenopiles</taxon>
        <taxon>Ochrophyta</taxon>
        <taxon>Bacillariophyta</taxon>
        <taxon>Coscinodiscophyceae</taxon>
        <taxon>Thalassiosirophycidae</taxon>
        <taxon>Thalassiosirales</taxon>
        <taxon>Skeletonemataceae</taxon>
        <taxon>Skeletonema</taxon>
        <taxon>Skeletonema marinoi-dohrnii complex</taxon>
    </lineage>
</organism>
<keyword evidence="2 3" id="KW-0802">TPR repeat</keyword>
<evidence type="ECO:0000256" key="3">
    <source>
        <dbReference type="PROSITE-ProRule" id="PRU00339"/>
    </source>
</evidence>
<dbReference type="InterPro" id="IPR001623">
    <property type="entry name" value="DnaJ_domain"/>
</dbReference>
<dbReference type="Gene3D" id="1.25.40.10">
    <property type="entry name" value="Tetratricopeptide repeat domain"/>
    <property type="match status" value="1"/>
</dbReference>
<dbReference type="InterPro" id="IPR011990">
    <property type="entry name" value="TPR-like_helical_dom_sf"/>
</dbReference>
<keyword evidence="1" id="KW-0677">Repeat</keyword>
<dbReference type="Pfam" id="PF00226">
    <property type="entry name" value="DnaJ"/>
    <property type="match status" value="1"/>
</dbReference>
<keyword evidence="4" id="KW-0732">Signal</keyword>
<dbReference type="CDD" id="cd06257">
    <property type="entry name" value="DnaJ"/>
    <property type="match status" value="1"/>
</dbReference>
<dbReference type="PROSITE" id="PS00636">
    <property type="entry name" value="DNAJ_1"/>
    <property type="match status" value="1"/>
</dbReference>
<feature type="domain" description="J" evidence="5">
    <location>
        <begin position="417"/>
        <end position="483"/>
    </location>
</feature>
<dbReference type="InterPro" id="IPR018253">
    <property type="entry name" value="DnaJ_domain_CS"/>
</dbReference>
<feature type="repeat" description="TPR" evidence="3">
    <location>
        <begin position="56"/>
        <end position="89"/>
    </location>
</feature>
<evidence type="ECO:0000256" key="4">
    <source>
        <dbReference type="SAM" id="SignalP"/>
    </source>
</evidence>
<dbReference type="Pfam" id="PF13176">
    <property type="entry name" value="TPR_7"/>
    <property type="match status" value="1"/>
</dbReference>
<dbReference type="PANTHER" id="PTHR45188:SF2">
    <property type="entry name" value="DNAJ HOMOLOG SUBFAMILY C MEMBER 7"/>
    <property type="match status" value="1"/>
</dbReference>
<dbReference type="PRINTS" id="PR00625">
    <property type="entry name" value="JDOMAIN"/>
</dbReference>
<dbReference type="SMART" id="SM00028">
    <property type="entry name" value="TPR"/>
    <property type="match status" value="4"/>
</dbReference>
<dbReference type="Gene3D" id="1.10.287.110">
    <property type="entry name" value="DnaJ domain"/>
    <property type="match status" value="1"/>
</dbReference>
<evidence type="ECO:0000256" key="2">
    <source>
        <dbReference type="ARBA" id="ARBA00022803"/>
    </source>
</evidence>
<gene>
    <name evidence="6" type="ORF">QTG54_016562</name>
</gene>
<dbReference type="SUPFAM" id="SSF48452">
    <property type="entry name" value="TPR-like"/>
    <property type="match status" value="2"/>
</dbReference>
<evidence type="ECO:0000256" key="1">
    <source>
        <dbReference type="ARBA" id="ARBA00022737"/>
    </source>
</evidence>
<comment type="caution">
    <text evidence="6">The sequence shown here is derived from an EMBL/GenBank/DDBJ whole genome shotgun (WGS) entry which is preliminary data.</text>
</comment>
<evidence type="ECO:0000313" key="7">
    <source>
        <dbReference type="Proteomes" id="UP001224775"/>
    </source>
</evidence>
<dbReference type="Pfam" id="PF07719">
    <property type="entry name" value="TPR_2"/>
    <property type="match status" value="1"/>
</dbReference>
<dbReference type="PROSITE" id="PS50293">
    <property type="entry name" value="TPR_REGION"/>
    <property type="match status" value="1"/>
</dbReference>
<dbReference type="InterPro" id="IPR019734">
    <property type="entry name" value="TPR_rpt"/>
</dbReference>
<dbReference type="PANTHER" id="PTHR45188">
    <property type="entry name" value="DNAJ PROTEIN P58IPK HOMOLOG"/>
    <property type="match status" value="1"/>
</dbReference>
<dbReference type="SMART" id="SM00271">
    <property type="entry name" value="DnaJ"/>
    <property type="match status" value="1"/>
</dbReference>
<sequence length="524" mass="59847">MMSGPQLLSPQQQVPRSLWSLLCMTTLLLSSIQLTIASSSTSSDDNNSGNKKDLSAGKLRQLAETALMERKFTDAESYYRQAISVEPTNSANHYKLYNLHKRMRSYGDALGDITTACELLEKSEDGSNSGKNKNKTMEYKRIKAKLLVNLGRCEDAVSEYKSLNEVNEDATNCAHVTNAALSAYQQSDWSSAIQHFGNVLTNYATLGDTPDLLYMKSQAEYNVGDYYGTISDTGKILKSYPQHLEAYQLRGEAYFRLNEMDMAQKHFREGLKLDPEHGGCKEGHRLLKKVTKNDKRGDAAFEKGEYKEAIGLWWGAMNVDIEHLAFVRPTLLKVVRAHLALKEYAKAEEECMKHVNNQESVEGLHLLGEVQSSAEKYQESLRSYQRALEVAPDDQKQHCKRKVEEAQVALKQSKEKNYYKILSVPRNAQLKEIKKSYRELALQWHPDKNTDNKEKAEQMFQDISEAYEVLSDKELREKYDRGEPVFENQGGGQQGQRHHMNPNQFFHQNFHQGGGQRQHHFRWG</sequence>
<dbReference type="PROSITE" id="PS50005">
    <property type="entry name" value="TPR"/>
    <property type="match status" value="3"/>
</dbReference>
<feature type="repeat" description="TPR" evidence="3">
    <location>
        <begin position="361"/>
        <end position="394"/>
    </location>
</feature>
<dbReference type="SUPFAM" id="SSF46565">
    <property type="entry name" value="Chaperone J-domain"/>
    <property type="match status" value="1"/>
</dbReference>
<name>A0AAD8XS01_9STRA</name>
<dbReference type="PROSITE" id="PS50076">
    <property type="entry name" value="DNAJ_2"/>
    <property type="match status" value="1"/>
</dbReference>
<keyword evidence="7" id="KW-1185">Reference proteome</keyword>